<feature type="region of interest" description="Disordered" evidence="1">
    <location>
        <begin position="294"/>
        <end position="314"/>
    </location>
</feature>
<name>A0A0W0VX53_9GAMM</name>
<evidence type="ECO:0000313" key="3">
    <source>
        <dbReference type="Proteomes" id="UP000054908"/>
    </source>
</evidence>
<keyword evidence="3" id="KW-1185">Reference proteome</keyword>
<dbReference type="OrthoDB" id="5637673at2"/>
<dbReference type="AlphaFoldDB" id="A0A0W0VX53"/>
<reference evidence="2 3" key="1">
    <citation type="submission" date="2015-11" db="EMBL/GenBank/DDBJ databases">
        <title>Genomic analysis of 38 Legionella species identifies large and diverse effector repertoires.</title>
        <authorList>
            <person name="Burstein D."/>
            <person name="Amaro F."/>
            <person name="Zusman T."/>
            <person name="Lifshitz Z."/>
            <person name="Cohen O."/>
            <person name="Gilbert J.A."/>
            <person name="Pupko T."/>
            <person name="Shuman H.A."/>
            <person name="Segal G."/>
        </authorList>
    </citation>
    <scope>NUCLEOTIDE SEQUENCE [LARGE SCALE GENOMIC DNA]</scope>
    <source>
        <strain evidence="2 3">PX-1-G2-E2</strain>
    </source>
</reference>
<comment type="caution">
    <text evidence="2">The sequence shown here is derived from an EMBL/GenBank/DDBJ whole genome shotgun (WGS) entry which is preliminary data.</text>
</comment>
<gene>
    <name evidence="2" type="ORF">Lmac_2758</name>
</gene>
<dbReference type="Pfam" id="PF18405">
    <property type="entry name" value="SLC25_like"/>
    <property type="match status" value="1"/>
</dbReference>
<proteinExistence type="predicted"/>
<evidence type="ECO:0000256" key="1">
    <source>
        <dbReference type="SAM" id="MobiDB-lite"/>
    </source>
</evidence>
<dbReference type="RefSeq" id="WP_058453435.1">
    <property type="nucleotide sequence ID" value="NZ_CAAAIB010000019.1"/>
</dbReference>
<organism evidence="2 3">
    <name type="scientific">Legionella maceachernii</name>
    <dbReference type="NCBI Taxonomy" id="466"/>
    <lineage>
        <taxon>Bacteria</taxon>
        <taxon>Pseudomonadati</taxon>
        <taxon>Pseudomonadota</taxon>
        <taxon>Gammaproteobacteria</taxon>
        <taxon>Legionellales</taxon>
        <taxon>Legionellaceae</taxon>
        <taxon>Legionella</taxon>
    </lineage>
</organism>
<sequence>MKQKNELDDNNSGKKQSLQFTPYDVGNLTFKTMAISFCVSLVTQPFQIALTRLQQSKAESGLNKGTLGLYRGFLTYAIAGQKRGAVAVTAKQTSREPAEEEVKGTTSQRWLGTFLFSQLDIGLSSALTNKAKLQGGGIIDKTNFRWSFENAWKLTKINWGSRSIAGFINFAAIGFMGDYISSFYKLNNEFCKNLLGGATSGVVATLLTTIPNSYSDRKVLASKVVDGRLLTVTPFTMFNNAKLHVKSVGFKEATMSFLKVNLLKEVLVRSPQAAITFGLIFSLDHLMGPKPLDRVWPGRSANEPEEPSHKRPDL</sequence>
<accession>A0A0W0VX53</accession>
<dbReference type="STRING" id="466.Lmac_2758"/>
<dbReference type="EMBL" id="LNYL01000050">
    <property type="protein sequence ID" value="KTD24671.1"/>
    <property type="molecule type" value="Genomic_DNA"/>
</dbReference>
<dbReference type="Proteomes" id="UP000054908">
    <property type="component" value="Unassembled WGS sequence"/>
</dbReference>
<protein>
    <submittedName>
        <fullName evidence="2">Periplasmic ligand-binding sensor domain protein</fullName>
    </submittedName>
</protein>
<dbReference type="PATRIC" id="fig|466.6.peg.2946"/>
<evidence type="ECO:0000313" key="2">
    <source>
        <dbReference type="EMBL" id="KTD24671.1"/>
    </source>
</evidence>
<dbReference type="InterPro" id="IPR041000">
    <property type="entry name" value="Serine_protease"/>
</dbReference>